<accession>A0AAW8CXM1</accession>
<organism evidence="3 4">
    <name type="scientific">Variovorax boronicumulans</name>
    <dbReference type="NCBI Taxonomy" id="436515"/>
    <lineage>
        <taxon>Bacteria</taxon>
        <taxon>Pseudomonadati</taxon>
        <taxon>Pseudomonadota</taxon>
        <taxon>Betaproteobacteria</taxon>
        <taxon>Burkholderiales</taxon>
        <taxon>Comamonadaceae</taxon>
        <taxon>Variovorax</taxon>
    </lineage>
</organism>
<dbReference type="RefSeq" id="WP_307684318.1">
    <property type="nucleotide sequence ID" value="NZ_JAUSRD010000003.1"/>
</dbReference>
<gene>
    <name evidence="3" type="ORF">J2W31_001466</name>
</gene>
<comment type="similarity">
    <text evidence="1">Belongs to the universal stress protein A family.</text>
</comment>
<dbReference type="InterPro" id="IPR006015">
    <property type="entry name" value="Universal_stress_UspA"/>
</dbReference>
<dbReference type="Gene3D" id="3.40.50.12370">
    <property type="match status" value="1"/>
</dbReference>
<dbReference type="PRINTS" id="PR01438">
    <property type="entry name" value="UNVRSLSTRESS"/>
</dbReference>
<reference evidence="3" key="1">
    <citation type="submission" date="2023-07" db="EMBL/GenBank/DDBJ databases">
        <title>Sorghum-associated microbial communities from plants grown in Nebraska, USA.</title>
        <authorList>
            <person name="Schachtman D."/>
        </authorList>
    </citation>
    <scope>NUCLEOTIDE SEQUENCE</scope>
    <source>
        <strain evidence="3">DS3754</strain>
    </source>
</reference>
<feature type="domain" description="UspA" evidence="2">
    <location>
        <begin position="119"/>
        <end position="260"/>
    </location>
</feature>
<dbReference type="PANTHER" id="PTHR46268:SF6">
    <property type="entry name" value="UNIVERSAL STRESS PROTEIN UP12"/>
    <property type="match status" value="1"/>
</dbReference>
<proteinExistence type="inferred from homology"/>
<dbReference type="InterPro" id="IPR006016">
    <property type="entry name" value="UspA"/>
</dbReference>
<dbReference type="PANTHER" id="PTHR46268">
    <property type="entry name" value="STRESS RESPONSE PROTEIN NHAX"/>
    <property type="match status" value="1"/>
</dbReference>
<dbReference type="CDD" id="cd00293">
    <property type="entry name" value="USP-like"/>
    <property type="match status" value="1"/>
</dbReference>
<evidence type="ECO:0000259" key="2">
    <source>
        <dbReference type="Pfam" id="PF00582"/>
    </source>
</evidence>
<protein>
    <submittedName>
        <fullName evidence="3">Nucleotide-binding universal stress UspA family protein</fullName>
    </submittedName>
</protein>
<dbReference type="Pfam" id="PF00582">
    <property type="entry name" value="Usp"/>
    <property type="match status" value="1"/>
</dbReference>
<comment type="caution">
    <text evidence="3">The sequence shown here is derived from an EMBL/GenBank/DDBJ whole genome shotgun (WGS) entry which is preliminary data.</text>
</comment>
<evidence type="ECO:0000256" key="1">
    <source>
        <dbReference type="ARBA" id="ARBA00008791"/>
    </source>
</evidence>
<dbReference type="AlphaFoldDB" id="A0AAW8CXM1"/>
<evidence type="ECO:0000313" key="4">
    <source>
        <dbReference type="Proteomes" id="UP001242045"/>
    </source>
</evidence>
<dbReference type="SUPFAM" id="SSF52402">
    <property type="entry name" value="Adenine nucleotide alpha hydrolases-like"/>
    <property type="match status" value="2"/>
</dbReference>
<dbReference type="EMBL" id="JAUSRD010000003">
    <property type="protein sequence ID" value="MDP9892361.1"/>
    <property type="molecule type" value="Genomic_DNA"/>
</dbReference>
<evidence type="ECO:0000313" key="3">
    <source>
        <dbReference type="EMBL" id="MDP9892361.1"/>
    </source>
</evidence>
<sequence>MGDHALSRAAHLCASHNATLDLAYLAQPGETPPADAVCRLAHHALQLGQRHDIRVRPRSRIALDPADLLSEVGCADLVVWGMAPVRGLRSLFMGQPVAGILRKGRRPVLVVRAAPSGPYRSLVVAVDFSKASGRLVELGFALNGDARVELFHAISNANEGKLRYAEVSEMAIKTYRAQCRRHAEDRMFSLKYSFDARRNRVLSTIGHGSPARQVLVQQQRSAADLVVVGKHPSSAAIDFFFGSVAESVLRDCASDVLVVPHDHRSASGAHAAKRLPGGMAVGRLRG</sequence>
<dbReference type="Proteomes" id="UP001242045">
    <property type="component" value="Unassembled WGS sequence"/>
</dbReference>
<name>A0AAW8CXM1_9BURK</name>